<sequence length="73" mass="8851">MILRQRYDWPYSSSYRRTRVKITHLDRLTRHEILNEKNARRSQGRKRVRLSCDCDATGSYSSSHRRTRVSRIL</sequence>
<accession>A0A016TFT2</accession>
<dbReference type="Proteomes" id="UP000024635">
    <property type="component" value="Unassembled WGS sequence"/>
</dbReference>
<comment type="caution">
    <text evidence="1">The sequence shown here is derived from an EMBL/GenBank/DDBJ whole genome shotgun (WGS) entry which is preliminary data.</text>
</comment>
<dbReference type="AlphaFoldDB" id="A0A016TFT2"/>
<evidence type="ECO:0000313" key="2">
    <source>
        <dbReference type="Proteomes" id="UP000024635"/>
    </source>
</evidence>
<dbReference type="EMBL" id="JARK01001440">
    <property type="protein sequence ID" value="EYC01844.1"/>
    <property type="molecule type" value="Genomic_DNA"/>
</dbReference>
<reference evidence="2" key="1">
    <citation type="journal article" date="2015" name="Nat. Genet.">
        <title>The genome and transcriptome of the zoonotic hookworm Ancylostoma ceylanicum identify infection-specific gene families.</title>
        <authorList>
            <person name="Schwarz E.M."/>
            <person name="Hu Y."/>
            <person name="Antoshechkin I."/>
            <person name="Miller M.M."/>
            <person name="Sternberg P.W."/>
            <person name="Aroian R.V."/>
        </authorList>
    </citation>
    <scope>NUCLEOTIDE SEQUENCE</scope>
    <source>
        <strain evidence="2">HY135</strain>
    </source>
</reference>
<name>A0A016TFT2_9BILA</name>
<proteinExistence type="predicted"/>
<evidence type="ECO:0000313" key="1">
    <source>
        <dbReference type="EMBL" id="EYC01844.1"/>
    </source>
</evidence>
<gene>
    <name evidence="1" type="primary">Acey_s0104.g3633</name>
    <name evidence="1" type="ORF">Y032_0104g3633</name>
</gene>
<keyword evidence="2" id="KW-1185">Reference proteome</keyword>
<organism evidence="1 2">
    <name type="scientific">Ancylostoma ceylanicum</name>
    <dbReference type="NCBI Taxonomy" id="53326"/>
    <lineage>
        <taxon>Eukaryota</taxon>
        <taxon>Metazoa</taxon>
        <taxon>Ecdysozoa</taxon>
        <taxon>Nematoda</taxon>
        <taxon>Chromadorea</taxon>
        <taxon>Rhabditida</taxon>
        <taxon>Rhabditina</taxon>
        <taxon>Rhabditomorpha</taxon>
        <taxon>Strongyloidea</taxon>
        <taxon>Ancylostomatidae</taxon>
        <taxon>Ancylostomatinae</taxon>
        <taxon>Ancylostoma</taxon>
    </lineage>
</organism>
<protein>
    <submittedName>
        <fullName evidence="1">Uncharacterized protein</fullName>
    </submittedName>
</protein>